<sequence length="103" mass="11633">MRSRWRVRVRVGWTGNGQDSLEVMESQDEAMVGETHAGLSFVEEELKRKCSSLIPHPSLAPACCQACLESPGTSIRRESSGDQSFFRVPDLLHFEIDWHAPFD</sequence>
<evidence type="ECO:0000313" key="1">
    <source>
        <dbReference type="EMBL" id="KAA1074901.1"/>
    </source>
</evidence>
<name>A0A5B0MHT0_PUCGR</name>
<protein>
    <submittedName>
        <fullName evidence="2">Uncharacterized protein</fullName>
    </submittedName>
</protein>
<accession>A0A5B0MHT0</accession>
<dbReference type="AlphaFoldDB" id="A0A5B0MHT0"/>
<gene>
    <name evidence="2" type="ORF">PGT21_000143</name>
    <name evidence="1" type="ORF">PGT21_024389</name>
</gene>
<keyword evidence="3" id="KW-1185">Reference proteome</keyword>
<comment type="caution">
    <text evidence="2">The sequence shown here is derived from an EMBL/GenBank/DDBJ whole genome shotgun (WGS) entry which is preliminary data.</text>
</comment>
<evidence type="ECO:0000313" key="3">
    <source>
        <dbReference type="Proteomes" id="UP000324748"/>
    </source>
</evidence>
<dbReference type="EMBL" id="VSWC01000157">
    <property type="protein sequence ID" value="KAA1074901.1"/>
    <property type="molecule type" value="Genomic_DNA"/>
</dbReference>
<dbReference type="Proteomes" id="UP000324748">
    <property type="component" value="Unassembled WGS sequence"/>
</dbReference>
<proteinExistence type="predicted"/>
<organism evidence="2 3">
    <name type="scientific">Puccinia graminis f. sp. tritici</name>
    <dbReference type="NCBI Taxonomy" id="56615"/>
    <lineage>
        <taxon>Eukaryota</taxon>
        <taxon>Fungi</taxon>
        <taxon>Dikarya</taxon>
        <taxon>Basidiomycota</taxon>
        <taxon>Pucciniomycotina</taxon>
        <taxon>Pucciniomycetes</taxon>
        <taxon>Pucciniales</taxon>
        <taxon>Pucciniaceae</taxon>
        <taxon>Puccinia</taxon>
    </lineage>
</organism>
<reference evidence="2 3" key="1">
    <citation type="submission" date="2019-05" db="EMBL/GenBank/DDBJ databases">
        <title>Emergence of the Ug99 lineage of the wheat stem rust pathogen through somatic hybridization.</title>
        <authorList>
            <person name="Li F."/>
            <person name="Upadhyaya N.M."/>
            <person name="Sperschneider J."/>
            <person name="Matny O."/>
            <person name="Nguyen-Phuc H."/>
            <person name="Mago R."/>
            <person name="Raley C."/>
            <person name="Miller M.E."/>
            <person name="Silverstein K.A.T."/>
            <person name="Henningsen E."/>
            <person name="Hirsch C.D."/>
            <person name="Visser B."/>
            <person name="Pretorius Z.A."/>
            <person name="Steffenson B.J."/>
            <person name="Schwessinger B."/>
            <person name="Dodds P.N."/>
            <person name="Figueroa M."/>
        </authorList>
    </citation>
    <scope>NUCLEOTIDE SEQUENCE [LARGE SCALE GENOMIC DNA]</scope>
    <source>
        <strain evidence="2">21-0</strain>
    </source>
</reference>
<evidence type="ECO:0000313" key="2">
    <source>
        <dbReference type="EMBL" id="KAA1075709.1"/>
    </source>
</evidence>
<dbReference type="EMBL" id="VSWC01000153">
    <property type="protein sequence ID" value="KAA1075709.1"/>
    <property type="molecule type" value="Genomic_DNA"/>
</dbReference>